<sequence length="98" mass="10746">MFRTSRFSGYSRRIDTCATHLSPTLGTRLQSDAALSDSESGLKRSGQGQKCSGSAHGIKRVKFLLFEDMPAPYSVYISGWNVKPATPGFPLYLRVSEA</sequence>
<comment type="caution">
    <text evidence="1">The sequence shown here is derived from an EMBL/GenBank/DDBJ whole genome shotgun (WGS) entry which is preliminary data.</text>
</comment>
<keyword evidence="2" id="KW-1185">Reference proteome</keyword>
<accession>A0AA35TVT9</accession>
<protein>
    <submittedName>
        <fullName evidence="1">Uncharacterized protein</fullName>
    </submittedName>
</protein>
<dbReference type="Proteomes" id="UP001174909">
    <property type="component" value="Unassembled WGS sequence"/>
</dbReference>
<gene>
    <name evidence="1" type="ORF">GBAR_LOCUS29498</name>
</gene>
<reference evidence="1" key="1">
    <citation type="submission" date="2023-03" db="EMBL/GenBank/DDBJ databases">
        <authorList>
            <person name="Steffen K."/>
            <person name="Cardenas P."/>
        </authorList>
    </citation>
    <scope>NUCLEOTIDE SEQUENCE</scope>
</reference>
<dbReference type="EMBL" id="CASHTH010004133">
    <property type="protein sequence ID" value="CAI8053976.1"/>
    <property type="molecule type" value="Genomic_DNA"/>
</dbReference>
<organism evidence="1 2">
    <name type="scientific">Geodia barretti</name>
    <name type="common">Barrett's horny sponge</name>
    <dbReference type="NCBI Taxonomy" id="519541"/>
    <lineage>
        <taxon>Eukaryota</taxon>
        <taxon>Metazoa</taxon>
        <taxon>Porifera</taxon>
        <taxon>Demospongiae</taxon>
        <taxon>Heteroscleromorpha</taxon>
        <taxon>Tetractinellida</taxon>
        <taxon>Astrophorina</taxon>
        <taxon>Geodiidae</taxon>
        <taxon>Geodia</taxon>
    </lineage>
</organism>
<proteinExistence type="predicted"/>
<evidence type="ECO:0000313" key="1">
    <source>
        <dbReference type="EMBL" id="CAI8053976.1"/>
    </source>
</evidence>
<dbReference type="AlphaFoldDB" id="A0AA35TVT9"/>
<name>A0AA35TVT9_GEOBA</name>
<evidence type="ECO:0000313" key="2">
    <source>
        <dbReference type="Proteomes" id="UP001174909"/>
    </source>
</evidence>